<protein>
    <submittedName>
        <fullName evidence="1">Uncharacterized protein</fullName>
    </submittedName>
</protein>
<proteinExistence type="predicted"/>
<dbReference type="EMBL" id="JACVVK020000109">
    <property type="protein sequence ID" value="KAK7491897.1"/>
    <property type="molecule type" value="Genomic_DNA"/>
</dbReference>
<comment type="caution">
    <text evidence="1">The sequence shown here is derived from an EMBL/GenBank/DDBJ whole genome shotgun (WGS) entry which is preliminary data.</text>
</comment>
<evidence type="ECO:0000313" key="1">
    <source>
        <dbReference type="EMBL" id="KAK7491897.1"/>
    </source>
</evidence>
<gene>
    <name evidence="1" type="ORF">BaRGS_00016916</name>
</gene>
<accession>A0ABD0KXF5</accession>
<dbReference type="Proteomes" id="UP001519460">
    <property type="component" value="Unassembled WGS sequence"/>
</dbReference>
<keyword evidence="2" id="KW-1185">Reference proteome</keyword>
<organism evidence="1 2">
    <name type="scientific">Batillaria attramentaria</name>
    <dbReference type="NCBI Taxonomy" id="370345"/>
    <lineage>
        <taxon>Eukaryota</taxon>
        <taxon>Metazoa</taxon>
        <taxon>Spiralia</taxon>
        <taxon>Lophotrochozoa</taxon>
        <taxon>Mollusca</taxon>
        <taxon>Gastropoda</taxon>
        <taxon>Caenogastropoda</taxon>
        <taxon>Sorbeoconcha</taxon>
        <taxon>Cerithioidea</taxon>
        <taxon>Batillariidae</taxon>
        <taxon>Batillaria</taxon>
    </lineage>
</organism>
<sequence>MPCYAPVWRLNQPGASEHSSTPHAPPACAWKQTQCEVENTAIRSRENQLRISNTERTVQQPGPIAIPHLFHHNTKRHGTSASAGEISSGILPPAEKQTESEVFSARLFSCFAVTDFARCEKHTQVSRSLSLLFPFRVLGHTSDCSEDKWRPSLVGKLKKCCNYHEKRTKHVEDLLACVIEDVLGFFFSLRENSSFP</sequence>
<dbReference type="AlphaFoldDB" id="A0ABD0KXF5"/>
<evidence type="ECO:0000313" key="2">
    <source>
        <dbReference type="Proteomes" id="UP001519460"/>
    </source>
</evidence>
<name>A0ABD0KXF5_9CAEN</name>
<reference evidence="1 2" key="1">
    <citation type="journal article" date="2023" name="Sci. Data">
        <title>Genome assembly of the Korean intertidal mud-creeper Batillaria attramentaria.</title>
        <authorList>
            <person name="Patra A.K."/>
            <person name="Ho P.T."/>
            <person name="Jun S."/>
            <person name="Lee S.J."/>
            <person name="Kim Y."/>
            <person name="Won Y.J."/>
        </authorList>
    </citation>
    <scope>NUCLEOTIDE SEQUENCE [LARGE SCALE GENOMIC DNA]</scope>
    <source>
        <strain evidence="1">Wonlab-2016</strain>
    </source>
</reference>